<feature type="compositionally biased region" description="Polar residues" evidence="1">
    <location>
        <begin position="54"/>
        <end position="65"/>
    </location>
</feature>
<reference evidence="3 4" key="1">
    <citation type="submission" date="2020-02" db="EMBL/GenBank/DDBJ databases">
        <authorList>
            <person name="Kociolek L.K."/>
            <person name="Ozer E.A."/>
        </authorList>
    </citation>
    <scope>NUCLEOTIDE SEQUENCE [LARGE SCALE GENOMIC DNA]</scope>
    <source>
        <strain evidence="3 4">ATCC 14501</strain>
    </source>
</reference>
<evidence type="ECO:0000256" key="1">
    <source>
        <dbReference type="SAM" id="MobiDB-lite"/>
    </source>
</evidence>
<protein>
    <recommendedName>
        <fullName evidence="5">Lipoprotein</fullName>
    </recommendedName>
</protein>
<gene>
    <name evidence="3" type="ORF">G4D54_06400</name>
</gene>
<feature type="compositionally biased region" description="Basic and acidic residues" evidence="1">
    <location>
        <begin position="42"/>
        <end position="53"/>
    </location>
</feature>
<evidence type="ECO:0008006" key="5">
    <source>
        <dbReference type="Google" id="ProtNLM"/>
    </source>
</evidence>
<evidence type="ECO:0000256" key="2">
    <source>
        <dbReference type="SAM" id="SignalP"/>
    </source>
</evidence>
<evidence type="ECO:0000313" key="4">
    <source>
        <dbReference type="Proteomes" id="UP000503330"/>
    </source>
</evidence>
<sequence>MKKNYVILALFCLGMAGGFGYGAGQASKDEIVPEPTRVKQKTSSENKQQKETPQKGQNIEKTNQTACGQNVSEASAYAASAVRYIKAVKTGSSTDIYYERLDKVKDILSDSMYKKLSPEMSKEELEAAKEQAEKVDKDSITETRITDTQYSYRWKDEGNYEVSVIYTQRITRGDFSDQERYLCRMEVTKQDDRYIITNIYEDSTLSDGLY</sequence>
<proteinExistence type="predicted"/>
<name>A0AAP9SDP5_CLOIN</name>
<dbReference type="RefSeq" id="WP_002611482.1">
    <property type="nucleotide sequence ID" value="NZ_BAAACC010000022.1"/>
</dbReference>
<keyword evidence="2" id="KW-0732">Signal</keyword>
<feature type="chain" id="PRO_5042977204" description="Lipoprotein" evidence="2">
    <location>
        <begin position="23"/>
        <end position="210"/>
    </location>
</feature>
<dbReference type="AlphaFoldDB" id="A0AAP9SDP5"/>
<feature type="signal peptide" evidence="2">
    <location>
        <begin position="1"/>
        <end position="22"/>
    </location>
</feature>
<dbReference type="Proteomes" id="UP000503330">
    <property type="component" value="Chromosome"/>
</dbReference>
<dbReference type="EMBL" id="CP048838">
    <property type="protein sequence ID" value="QJA02077.1"/>
    <property type="molecule type" value="Genomic_DNA"/>
</dbReference>
<feature type="region of interest" description="Disordered" evidence="1">
    <location>
        <begin position="30"/>
        <end position="65"/>
    </location>
</feature>
<evidence type="ECO:0000313" key="3">
    <source>
        <dbReference type="EMBL" id="QJA02077.1"/>
    </source>
</evidence>
<organism evidence="3 4">
    <name type="scientific">Clostridium innocuum</name>
    <dbReference type="NCBI Taxonomy" id="1522"/>
    <lineage>
        <taxon>Bacteria</taxon>
        <taxon>Bacillati</taxon>
        <taxon>Bacillota</taxon>
        <taxon>Clostridia</taxon>
        <taxon>Eubacteriales</taxon>
        <taxon>Clostridiaceae</taxon>
        <taxon>Clostridium</taxon>
    </lineage>
</organism>
<dbReference type="GeneID" id="61925151"/>
<accession>A0AAP9SDP5</accession>